<dbReference type="OrthoDB" id="4759159at2759"/>
<comment type="caution">
    <text evidence="1">The sequence shown here is derived from an EMBL/GenBank/DDBJ whole genome shotgun (WGS) entry which is preliminary data.</text>
</comment>
<gene>
    <name evidence="1" type="ORF">GQX73_g10922</name>
</gene>
<proteinExistence type="predicted"/>
<keyword evidence="2" id="KW-1185">Reference proteome</keyword>
<dbReference type="AlphaFoldDB" id="A0A7C8MES7"/>
<dbReference type="EMBL" id="WUBL01000313">
    <property type="protein sequence ID" value="KAF2962652.1"/>
    <property type="molecule type" value="Genomic_DNA"/>
</dbReference>
<evidence type="ECO:0000313" key="2">
    <source>
        <dbReference type="Proteomes" id="UP000481858"/>
    </source>
</evidence>
<protein>
    <submittedName>
        <fullName evidence="1">Uncharacterized protein</fullName>
    </submittedName>
</protein>
<organism evidence="1 2">
    <name type="scientific">Xylaria multiplex</name>
    <dbReference type="NCBI Taxonomy" id="323545"/>
    <lineage>
        <taxon>Eukaryota</taxon>
        <taxon>Fungi</taxon>
        <taxon>Dikarya</taxon>
        <taxon>Ascomycota</taxon>
        <taxon>Pezizomycotina</taxon>
        <taxon>Sordariomycetes</taxon>
        <taxon>Xylariomycetidae</taxon>
        <taxon>Xylariales</taxon>
        <taxon>Xylariaceae</taxon>
        <taxon>Xylaria</taxon>
    </lineage>
</organism>
<dbReference type="Proteomes" id="UP000481858">
    <property type="component" value="Unassembled WGS sequence"/>
</dbReference>
<evidence type="ECO:0000313" key="1">
    <source>
        <dbReference type="EMBL" id="KAF2962652.1"/>
    </source>
</evidence>
<sequence length="206" mass="23569">MNSSDTLPPLPSDGHTSPWLAYHGRLCAMYARNMARMNHYLRIASRHSVSRIRFRDHSQGWYVDTHLSDTSHDEYGHPLGYLNIVEHMNISQDLMPFDIFIGLLRHQSTKLPLSWTIGPLENPLLEGTLLSLGLTKGDDQAAMFCDLDTFRRETLSDLDLWALHNQVAMDGVCANVDWLGRRRQALCAELLEQTPLTWPHRQAVHN</sequence>
<accession>A0A7C8MES7</accession>
<dbReference type="InParanoid" id="A0A7C8MES7"/>
<name>A0A7C8MES7_9PEZI</name>
<reference evidence="1 2" key="1">
    <citation type="submission" date="2019-12" db="EMBL/GenBank/DDBJ databases">
        <title>Draft genome sequence of the ascomycete Xylaria multiplex DSM 110363.</title>
        <authorList>
            <person name="Buettner E."/>
            <person name="Kellner H."/>
        </authorList>
    </citation>
    <scope>NUCLEOTIDE SEQUENCE [LARGE SCALE GENOMIC DNA]</scope>
    <source>
        <strain evidence="1 2">DSM 110363</strain>
    </source>
</reference>